<evidence type="ECO:0008006" key="2">
    <source>
        <dbReference type="Google" id="ProtNLM"/>
    </source>
</evidence>
<reference evidence="1" key="1">
    <citation type="journal article" date="2014" name="Front. Microbiol.">
        <title>High frequency of phylogenetically diverse reductive dehalogenase-homologous genes in deep subseafloor sedimentary metagenomes.</title>
        <authorList>
            <person name="Kawai M."/>
            <person name="Futagami T."/>
            <person name="Toyoda A."/>
            <person name="Takaki Y."/>
            <person name="Nishi S."/>
            <person name="Hori S."/>
            <person name="Arai W."/>
            <person name="Tsubouchi T."/>
            <person name="Morono Y."/>
            <person name="Uchiyama I."/>
            <person name="Ito T."/>
            <person name="Fujiyama A."/>
            <person name="Inagaki F."/>
            <person name="Takami H."/>
        </authorList>
    </citation>
    <scope>NUCLEOTIDE SEQUENCE</scope>
    <source>
        <strain evidence="1">Expedition CK06-06</strain>
    </source>
</reference>
<dbReference type="PROSITE" id="PS00806">
    <property type="entry name" value="ALDOLASE_CLASS_II_2"/>
    <property type="match status" value="1"/>
</dbReference>
<dbReference type="GO" id="GO:0008270">
    <property type="term" value="F:zinc ion binding"/>
    <property type="evidence" value="ECO:0007669"/>
    <property type="project" value="InterPro"/>
</dbReference>
<comment type="caution">
    <text evidence="1">The sequence shown here is derived from an EMBL/GenBank/DDBJ whole genome shotgun (WGS) entry which is preliminary data.</text>
</comment>
<dbReference type="PANTHER" id="PTHR30304">
    <property type="entry name" value="D-TAGATOSE-1,6-BISPHOSPHATE ALDOLASE"/>
    <property type="match status" value="1"/>
</dbReference>
<dbReference type="InterPro" id="IPR000771">
    <property type="entry name" value="FBA_II"/>
</dbReference>
<gene>
    <name evidence="1" type="ORF">S01H4_31480</name>
</gene>
<dbReference type="AlphaFoldDB" id="X1B927"/>
<dbReference type="GO" id="GO:0016832">
    <property type="term" value="F:aldehyde-lyase activity"/>
    <property type="evidence" value="ECO:0007669"/>
    <property type="project" value="InterPro"/>
</dbReference>
<organism evidence="1">
    <name type="scientific">marine sediment metagenome</name>
    <dbReference type="NCBI Taxonomy" id="412755"/>
    <lineage>
        <taxon>unclassified sequences</taxon>
        <taxon>metagenomes</taxon>
        <taxon>ecological metagenomes</taxon>
    </lineage>
</organism>
<dbReference type="Pfam" id="PF01116">
    <property type="entry name" value="F_bP_aldolase"/>
    <property type="match status" value="1"/>
</dbReference>
<dbReference type="InterPro" id="IPR013785">
    <property type="entry name" value="Aldolase_TIM"/>
</dbReference>
<protein>
    <recommendedName>
        <fullName evidence="2">Fructose-bisphosphate aldolase</fullName>
    </recommendedName>
</protein>
<feature type="non-terminal residue" evidence="1">
    <location>
        <position position="196"/>
    </location>
</feature>
<sequence length="196" mass="21881">MPKVSAKTILDDAMRKKYAVSAFAINNMEQVQSIVEAAHICRSPLIIMISKKSLEYSKYLPYLIDAAIKENPDIPIAMHLDHGKNFEQCREAIDFGFSSVMIDGSFDEEEKPSSYAYNLEVTKSVADYAHKFGVTVEGEIGFIGGKEDDIDIKGHKFTDPRIVKEFVEHTGVDSLAVSIGNSHGLNKFDGEQKLRF</sequence>
<dbReference type="EMBL" id="BART01016356">
    <property type="protein sequence ID" value="GAG80648.1"/>
    <property type="molecule type" value="Genomic_DNA"/>
</dbReference>
<evidence type="ECO:0000313" key="1">
    <source>
        <dbReference type="EMBL" id="GAG80648.1"/>
    </source>
</evidence>
<dbReference type="InterPro" id="IPR050246">
    <property type="entry name" value="Class_II_FBP_aldolase"/>
</dbReference>
<name>X1B927_9ZZZZ</name>
<dbReference type="SUPFAM" id="SSF51569">
    <property type="entry name" value="Aldolase"/>
    <property type="match status" value="1"/>
</dbReference>
<dbReference type="Gene3D" id="3.20.20.70">
    <property type="entry name" value="Aldolase class I"/>
    <property type="match status" value="1"/>
</dbReference>
<dbReference type="PANTHER" id="PTHR30304:SF0">
    <property type="entry name" value="D-TAGATOSE-1,6-BISPHOSPHATE ALDOLASE SUBUNIT GATY-RELATED"/>
    <property type="match status" value="1"/>
</dbReference>
<dbReference type="GO" id="GO:0005975">
    <property type="term" value="P:carbohydrate metabolic process"/>
    <property type="evidence" value="ECO:0007669"/>
    <property type="project" value="InterPro"/>
</dbReference>
<accession>X1B927</accession>
<proteinExistence type="predicted"/>